<name>A0A183GMM2_HELPZ</name>
<keyword evidence="3" id="KW-1185">Reference proteome</keyword>
<dbReference type="Proteomes" id="UP000050761">
    <property type="component" value="Unassembled WGS sequence"/>
</dbReference>
<dbReference type="OrthoDB" id="8194935at2759"/>
<evidence type="ECO:0000259" key="1">
    <source>
        <dbReference type="Pfam" id="PF18701"/>
    </source>
</evidence>
<dbReference type="AlphaFoldDB" id="A0A183GMM2"/>
<reference evidence="4" key="2">
    <citation type="submission" date="2019-09" db="UniProtKB">
        <authorList>
            <consortium name="WormBaseParasite"/>
        </authorList>
    </citation>
    <scope>IDENTIFICATION</scope>
</reference>
<dbReference type="EMBL" id="UZAH01035650">
    <property type="protein sequence ID" value="VDP41923.1"/>
    <property type="molecule type" value="Genomic_DNA"/>
</dbReference>
<protein>
    <submittedName>
        <fullName evidence="4">DUF5641 domain-containing protein</fullName>
    </submittedName>
</protein>
<dbReference type="Pfam" id="PF18701">
    <property type="entry name" value="DUF5641"/>
    <property type="match status" value="1"/>
</dbReference>
<organism evidence="3 4">
    <name type="scientific">Heligmosomoides polygyrus</name>
    <name type="common">Parasitic roundworm</name>
    <dbReference type="NCBI Taxonomy" id="6339"/>
    <lineage>
        <taxon>Eukaryota</taxon>
        <taxon>Metazoa</taxon>
        <taxon>Ecdysozoa</taxon>
        <taxon>Nematoda</taxon>
        <taxon>Chromadorea</taxon>
        <taxon>Rhabditida</taxon>
        <taxon>Rhabditina</taxon>
        <taxon>Rhabditomorpha</taxon>
        <taxon>Strongyloidea</taxon>
        <taxon>Heligmosomidae</taxon>
        <taxon>Heligmosomoides</taxon>
    </lineage>
</organism>
<dbReference type="InterPro" id="IPR040676">
    <property type="entry name" value="DUF5641"/>
</dbReference>
<evidence type="ECO:0000313" key="2">
    <source>
        <dbReference type="EMBL" id="VDP41923.1"/>
    </source>
</evidence>
<gene>
    <name evidence="2" type="ORF">HPBE_LOCUS23941</name>
</gene>
<proteinExistence type="predicted"/>
<dbReference type="PANTHER" id="PTHR47331">
    <property type="entry name" value="PHD-TYPE DOMAIN-CONTAINING PROTEIN"/>
    <property type="match status" value="1"/>
</dbReference>
<dbReference type="WBParaSite" id="HPBE_0002394201-mRNA-1">
    <property type="protein sequence ID" value="HPBE_0002394201-mRNA-1"/>
    <property type="gene ID" value="HPBE_0002394201"/>
</dbReference>
<reference evidence="2 3" key="1">
    <citation type="submission" date="2018-11" db="EMBL/GenBank/DDBJ databases">
        <authorList>
            <consortium name="Pathogen Informatics"/>
        </authorList>
    </citation>
    <scope>NUCLEOTIDE SEQUENCE [LARGE SCALE GENOMIC DNA]</scope>
</reference>
<feature type="domain" description="DUF5641" evidence="1">
    <location>
        <begin position="56"/>
        <end position="148"/>
    </location>
</feature>
<accession>A0A183GMM2</accession>
<evidence type="ECO:0000313" key="3">
    <source>
        <dbReference type="Proteomes" id="UP000050761"/>
    </source>
</evidence>
<sequence>MLAKIEAVLNSRPLTHEEENWNQQPIIRPIDFIQKDIILGYPLDYVVEKALKTSFKLNEDFWHIWCTQYLASLQEHHRRNTDAKRGTTTTPQEGAVVLLCDLDQPRNAWSIGRITNIDQNRAKTIHEVTIELPSKRKVRRPINRVIPLEIGSTSMDRDQDDSKPESQLLRLLYLQLRHEPQQCHLLFRTAFANGSNTIMQKTTRPTPAEVRQTPCT</sequence>
<accession>A0A3P8H648</accession>
<evidence type="ECO:0000313" key="4">
    <source>
        <dbReference type="WBParaSite" id="HPBE_0002394201-mRNA-1"/>
    </source>
</evidence>